<dbReference type="Pfam" id="PF01590">
    <property type="entry name" value="GAF"/>
    <property type="match status" value="1"/>
</dbReference>
<evidence type="ECO:0000259" key="1">
    <source>
        <dbReference type="Pfam" id="PF01590"/>
    </source>
</evidence>
<dbReference type="EMBL" id="UINC01223428">
    <property type="protein sequence ID" value="SVE52624.1"/>
    <property type="molecule type" value="Genomic_DNA"/>
</dbReference>
<reference evidence="2" key="1">
    <citation type="submission" date="2018-05" db="EMBL/GenBank/DDBJ databases">
        <authorList>
            <person name="Lanie J.A."/>
            <person name="Ng W.-L."/>
            <person name="Kazmierczak K.M."/>
            <person name="Andrzejewski T.M."/>
            <person name="Davidsen T.M."/>
            <person name="Wayne K.J."/>
            <person name="Tettelin H."/>
            <person name="Glass J.I."/>
            <person name="Rusch D."/>
            <person name="Podicherti R."/>
            <person name="Tsui H.-C.T."/>
            <person name="Winkler M.E."/>
        </authorList>
    </citation>
    <scope>NUCLEOTIDE SEQUENCE</scope>
</reference>
<gene>
    <name evidence="2" type="ORF">METZ01_LOCUS505478</name>
</gene>
<feature type="non-terminal residue" evidence="2">
    <location>
        <position position="207"/>
    </location>
</feature>
<dbReference type="InterPro" id="IPR003018">
    <property type="entry name" value="GAF"/>
</dbReference>
<feature type="domain" description="GAF" evidence="1">
    <location>
        <begin position="58"/>
        <end position="206"/>
    </location>
</feature>
<organism evidence="2">
    <name type="scientific">marine metagenome</name>
    <dbReference type="NCBI Taxonomy" id="408172"/>
    <lineage>
        <taxon>unclassified sequences</taxon>
        <taxon>metagenomes</taxon>
        <taxon>ecological metagenomes</taxon>
    </lineage>
</organism>
<name>A0A383E7R4_9ZZZZ</name>
<evidence type="ECO:0000313" key="2">
    <source>
        <dbReference type="EMBL" id="SVE52624.1"/>
    </source>
</evidence>
<protein>
    <recommendedName>
        <fullName evidence="1">GAF domain-containing protein</fullName>
    </recommendedName>
</protein>
<dbReference type="SUPFAM" id="SSF55781">
    <property type="entry name" value="GAF domain-like"/>
    <property type="match status" value="1"/>
</dbReference>
<dbReference type="AlphaFoldDB" id="A0A383E7R4"/>
<dbReference type="Gene3D" id="3.30.450.40">
    <property type="match status" value="1"/>
</dbReference>
<sequence length="207" mass="23081">MSKKNGKTLKSLATADRDVILKDANSNVKDYVSLLEEQIERLSEIGLALSKEKDMPILLEMILEEAKLITNCDGRTLYMLEMDEDIERLKFEIVRTDSLNFHMGGTSGEEVPFYPVKLYLEDGKPNHSMIAAHAGLTGETINIPDAYKAKGFDFSGTKMFDEKTGYRSTSFLTVPLKNHMDEIIGVIQLLNAQDPGTGKVIPFSEDA</sequence>
<proteinExistence type="predicted"/>
<accession>A0A383E7R4</accession>
<dbReference type="InterPro" id="IPR029016">
    <property type="entry name" value="GAF-like_dom_sf"/>
</dbReference>